<dbReference type="AlphaFoldDB" id="A0A0U3E7E2"/>
<evidence type="ECO:0000256" key="2">
    <source>
        <dbReference type="ARBA" id="ARBA00022679"/>
    </source>
</evidence>
<dbReference type="Pfam" id="PF08543">
    <property type="entry name" value="Phos_pyr_kin"/>
    <property type="match status" value="1"/>
</dbReference>
<evidence type="ECO:0000259" key="6">
    <source>
        <dbReference type="Pfam" id="PF08543"/>
    </source>
</evidence>
<dbReference type="GO" id="GO:0008478">
    <property type="term" value="F:pyridoxal kinase activity"/>
    <property type="evidence" value="ECO:0007669"/>
    <property type="project" value="UniProtKB-EC"/>
</dbReference>
<dbReference type="Gene3D" id="3.40.1190.20">
    <property type="match status" value="1"/>
</dbReference>
<evidence type="ECO:0000256" key="5">
    <source>
        <dbReference type="ARBA" id="ARBA00022840"/>
    </source>
</evidence>
<evidence type="ECO:0000256" key="3">
    <source>
        <dbReference type="ARBA" id="ARBA00022741"/>
    </source>
</evidence>
<protein>
    <recommendedName>
        <fullName evidence="1">pyridoxal kinase</fullName>
        <ecNumber evidence="1">2.7.1.35</ecNumber>
    </recommendedName>
</protein>
<feature type="domain" description="Pyridoxamine kinase/Phosphomethylpyrimidine kinase" evidence="6">
    <location>
        <begin position="74"/>
        <end position="256"/>
    </location>
</feature>
<sequence length="281" mass="31412">MNENLKILTIQDISCYGQCSITVALPILSAFGIETAVLPSAVLSTHTSGFSGYTVRDLTEDLPDIRKHWEKEGIFFDAIYTGFIGSIEQLDYIKDIIDSRLKPDGLVFVDPAMADNGEFYNGFDQEFADKMGELCKLGDFILPNTTEACYILRKPWKEQFTKEEMIEMANELSKFTNRHVILKGYQNDNNEMGMIVLDKKDSSLDIVYNDKVDYMSHGTGDVFASSFVGSSLSGKSPTSAAKIAGELTKKSIEKTIDDPSHNYGVKFEQVIPDIYKLLKSI</sequence>
<dbReference type="InterPro" id="IPR029056">
    <property type="entry name" value="Ribokinase-like"/>
</dbReference>
<evidence type="ECO:0000256" key="4">
    <source>
        <dbReference type="ARBA" id="ARBA00022777"/>
    </source>
</evidence>
<dbReference type="PANTHER" id="PTHR10534">
    <property type="entry name" value="PYRIDOXAL KINASE"/>
    <property type="match status" value="1"/>
</dbReference>
<organism evidence="7 8">
    <name type="scientific">Methanobrevibacter millerae</name>
    <dbReference type="NCBI Taxonomy" id="230361"/>
    <lineage>
        <taxon>Archaea</taxon>
        <taxon>Methanobacteriati</taxon>
        <taxon>Methanobacteriota</taxon>
        <taxon>Methanomada group</taxon>
        <taxon>Methanobacteria</taxon>
        <taxon>Methanobacteriales</taxon>
        <taxon>Methanobacteriaceae</taxon>
        <taxon>Methanobrevibacter</taxon>
    </lineage>
</organism>
<dbReference type="PATRIC" id="fig|230361.4.peg.1126"/>
<dbReference type="GeneID" id="26736058"/>
<dbReference type="SUPFAM" id="SSF53613">
    <property type="entry name" value="Ribokinase-like"/>
    <property type="match status" value="1"/>
</dbReference>
<dbReference type="GO" id="GO:0005829">
    <property type="term" value="C:cytosol"/>
    <property type="evidence" value="ECO:0007669"/>
    <property type="project" value="TreeGrafter"/>
</dbReference>
<dbReference type="GO" id="GO:0005524">
    <property type="term" value="F:ATP binding"/>
    <property type="evidence" value="ECO:0007669"/>
    <property type="project" value="UniProtKB-KW"/>
</dbReference>
<dbReference type="EC" id="2.7.1.35" evidence="1"/>
<reference evidence="7 8" key="1">
    <citation type="submission" date="2015-04" db="EMBL/GenBank/DDBJ databases">
        <title>The complete genome sequence of the rumen methanogen Methanobrevibacter millerae SM9.</title>
        <authorList>
            <person name="Leahy S.C."/>
            <person name="Kelly W.J."/>
            <person name="Pacheco D.M."/>
            <person name="Li D."/>
            <person name="Altermann E."/>
            <person name="Attwood G.T."/>
        </authorList>
    </citation>
    <scope>NUCLEOTIDE SEQUENCE [LARGE SCALE GENOMIC DNA]</scope>
    <source>
        <strain evidence="7 8">SM9</strain>
    </source>
</reference>
<dbReference type="Proteomes" id="UP000067738">
    <property type="component" value="Chromosome"/>
</dbReference>
<keyword evidence="5" id="KW-0067">ATP-binding</keyword>
<gene>
    <name evidence="7" type="primary">thiD2</name>
    <name evidence="7" type="ORF">sm9_1092</name>
</gene>
<dbReference type="KEGG" id="mmil:sm9_1092"/>
<keyword evidence="4 7" id="KW-0418">Kinase</keyword>
<dbReference type="NCBIfam" id="NF005491">
    <property type="entry name" value="PRK07105.1"/>
    <property type="match status" value="1"/>
</dbReference>
<dbReference type="InterPro" id="IPR013749">
    <property type="entry name" value="PM/HMP-P_kinase-1"/>
</dbReference>
<name>A0A0U3E7E2_9EURY</name>
<keyword evidence="3" id="KW-0547">Nucleotide-binding</keyword>
<evidence type="ECO:0000313" key="7">
    <source>
        <dbReference type="EMBL" id="ALT68880.1"/>
    </source>
</evidence>
<dbReference type="GO" id="GO:0009443">
    <property type="term" value="P:pyridoxal 5'-phosphate salvage"/>
    <property type="evidence" value="ECO:0007669"/>
    <property type="project" value="InterPro"/>
</dbReference>
<dbReference type="InterPro" id="IPR004625">
    <property type="entry name" value="PyrdxlKinase"/>
</dbReference>
<accession>A0A0U3E7E2</accession>
<dbReference type="OrthoDB" id="359137at2157"/>
<evidence type="ECO:0000313" key="8">
    <source>
        <dbReference type="Proteomes" id="UP000067738"/>
    </source>
</evidence>
<dbReference type="EMBL" id="CP011266">
    <property type="protein sequence ID" value="ALT68880.1"/>
    <property type="molecule type" value="Genomic_DNA"/>
</dbReference>
<keyword evidence="8" id="KW-1185">Reference proteome</keyword>
<dbReference type="RefSeq" id="WP_058739164.1">
    <property type="nucleotide sequence ID" value="NZ_CP011266.1"/>
</dbReference>
<evidence type="ECO:0000256" key="1">
    <source>
        <dbReference type="ARBA" id="ARBA00012104"/>
    </source>
</evidence>
<keyword evidence="2" id="KW-0808">Transferase</keyword>
<proteinExistence type="predicted"/>
<dbReference type="PANTHER" id="PTHR10534:SF2">
    <property type="entry name" value="PYRIDOXAL KINASE"/>
    <property type="match status" value="1"/>
</dbReference>